<reference evidence="1 2" key="1">
    <citation type="submission" date="2023-09" db="EMBL/GenBank/DDBJ databases">
        <authorList>
            <person name="Rey-Velasco X."/>
        </authorList>
    </citation>
    <scope>NUCLEOTIDE SEQUENCE [LARGE SCALE GENOMIC DNA]</scope>
    <source>
        <strain evidence="1 2">F117</strain>
    </source>
</reference>
<dbReference type="Gene3D" id="1.10.10.10">
    <property type="entry name" value="Winged helix-like DNA-binding domain superfamily/Winged helix DNA-binding domain"/>
    <property type="match status" value="1"/>
</dbReference>
<evidence type="ECO:0000313" key="1">
    <source>
        <dbReference type="EMBL" id="MDT0676594.1"/>
    </source>
</evidence>
<accession>A0ABU3D5D7</accession>
<evidence type="ECO:0000313" key="2">
    <source>
        <dbReference type="Proteomes" id="UP001262582"/>
    </source>
</evidence>
<dbReference type="Proteomes" id="UP001262582">
    <property type="component" value="Unassembled WGS sequence"/>
</dbReference>
<sequence>MKKAKFFDKFQDKLNERQLKTVKRMLAEGYKGFEGGMNAGKYISLNRTSKSTATRDLQDLFDKGAFIKKGGGRSTSYLLNL</sequence>
<dbReference type="EMBL" id="JAVRHK010000005">
    <property type="protein sequence ID" value="MDT0676594.1"/>
    <property type="molecule type" value="Genomic_DNA"/>
</dbReference>
<dbReference type="RefSeq" id="WP_311502940.1">
    <property type="nucleotide sequence ID" value="NZ_JAVRHK010000005.1"/>
</dbReference>
<organism evidence="1 2">
    <name type="scientific">Autumnicola musiva</name>
    <dbReference type="NCBI Taxonomy" id="3075589"/>
    <lineage>
        <taxon>Bacteria</taxon>
        <taxon>Pseudomonadati</taxon>
        <taxon>Bacteroidota</taxon>
        <taxon>Flavobacteriia</taxon>
        <taxon>Flavobacteriales</taxon>
        <taxon>Flavobacteriaceae</taxon>
        <taxon>Autumnicola</taxon>
    </lineage>
</organism>
<proteinExistence type="predicted"/>
<dbReference type="InterPro" id="IPR036388">
    <property type="entry name" value="WH-like_DNA-bd_sf"/>
</dbReference>
<gene>
    <name evidence="1" type="ORF">RM539_08380</name>
</gene>
<name>A0ABU3D5D7_9FLAO</name>
<keyword evidence="2" id="KW-1185">Reference proteome</keyword>
<comment type="caution">
    <text evidence="1">The sequence shown here is derived from an EMBL/GenBank/DDBJ whole genome shotgun (WGS) entry which is preliminary data.</text>
</comment>
<protein>
    <submittedName>
        <fullName evidence="1">Uncharacterized protein</fullName>
    </submittedName>
</protein>